<evidence type="ECO:0000313" key="3">
    <source>
        <dbReference type="EMBL" id="QRV13991.1"/>
    </source>
</evidence>
<evidence type="ECO:0000256" key="1">
    <source>
        <dbReference type="ARBA" id="ARBA00022679"/>
    </source>
</evidence>
<proteinExistence type="predicted"/>
<dbReference type="EMBL" id="CP069188">
    <property type="protein sequence ID" value="QRV13991.1"/>
    <property type="molecule type" value="Genomic_DNA"/>
</dbReference>
<keyword evidence="1" id="KW-0808">Transferase</keyword>
<feature type="domain" description="Glycosyl transferase family 1" evidence="2">
    <location>
        <begin position="185"/>
        <end position="333"/>
    </location>
</feature>
<dbReference type="Gene3D" id="3.40.50.2000">
    <property type="entry name" value="Glycogen Phosphorylase B"/>
    <property type="match status" value="2"/>
</dbReference>
<protein>
    <submittedName>
        <fullName evidence="3">Glycosyltransferase</fullName>
    </submittedName>
</protein>
<dbReference type="OrthoDB" id="132546at2157"/>
<dbReference type="GeneID" id="62876194"/>
<name>A0A8T8DXJ8_9EURY</name>
<dbReference type="SUPFAM" id="SSF53756">
    <property type="entry name" value="UDP-Glycosyltransferase/glycogen phosphorylase"/>
    <property type="match status" value="1"/>
</dbReference>
<dbReference type="RefSeq" id="WP_204746898.1">
    <property type="nucleotide sequence ID" value="NZ_CP069188.1"/>
</dbReference>
<dbReference type="InterPro" id="IPR001296">
    <property type="entry name" value="Glyco_trans_1"/>
</dbReference>
<dbReference type="Pfam" id="PF00534">
    <property type="entry name" value="Glycos_transf_1"/>
    <property type="match status" value="1"/>
</dbReference>
<reference evidence="3 4" key="1">
    <citation type="submission" date="2021-01" db="EMBL/GenBank/DDBJ databases">
        <title>Genome Sequence and Methylation Pattern of Haloterrigena salifodinae BOL5-1, An Extremely Halophilic Archaeon from a Bolivian Salt Mine.</title>
        <authorList>
            <person name="DasSarma P."/>
            <person name="Anton B.P."/>
            <person name="DasSarma S.L."/>
            <person name="von Ehrenheim H.A.L."/>
            <person name="Martinez F.L."/>
            <person name="Guzman D."/>
            <person name="Roberts R.J."/>
            <person name="DasSarma S."/>
        </authorList>
    </citation>
    <scope>NUCLEOTIDE SEQUENCE [LARGE SCALE GENOMIC DNA]</scope>
    <source>
        <strain evidence="3 4">BOL5-1</strain>
    </source>
</reference>
<dbReference type="KEGG" id="hsal:JMJ58_13680"/>
<dbReference type="GO" id="GO:0016757">
    <property type="term" value="F:glycosyltransferase activity"/>
    <property type="evidence" value="ECO:0007669"/>
    <property type="project" value="InterPro"/>
</dbReference>
<dbReference type="Proteomes" id="UP000637819">
    <property type="component" value="Chromosome"/>
</dbReference>
<dbReference type="AlphaFoldDB" id="A0A8T8DXJ8"/>
<gene>
    <name evidence="3" type="ORF">JMJ58_13680</name>
</gene>
<organism evidence="3 4">
    <name type="scientific">Haloterrigena salifodinae</name>
    <dbReference type="NCBI Taxonomy" id="2675099"/>
    <lineage>
        <taxon>Archaea</taxon>
        <taxon>Methanobacteriati</taxon>
        <taxon>Methanobacteriota</taxon>
        <taxon>Stenosarchaea group</taxon>
        <taxon>Halobacteria</taxon>
        <taxon>Halobacteriales</taxon>
        <taxon>Natrialbaceae</taxon>
        <taxon>Haloterrigena</taxon>
    </lineage>
</organism>
<accession>A0A8T8DXJ8</accession>
<dbReference type="PANTHER" id="PTHR46401">
    <property type="entry name" value="GLYCOSYLTRANSFERASE WBBK-RELATED"/>
    <property type="match status" value="1"/>
</dbReference>
<keyword evidence="4" id="KW-1185">Reference proteome</keyword>
<sequence>MNVRILHDGSFIRPGGSARVARELARALDAPVTVGHTVDREFWNDVDANFAFQNEFHNGFSGRGYDYIPKHYAEFRVGQRFRELDFEEDILLSTSTMSKWIVPKYHQAHINYCHVPPPHFYAIPKRGVINWAKSLGLGIIDQHFTTFVDQILANSEFTRKRVRRHYRTDPPVLHPPVRVKEFYHFEPADPPYFVMVCRLVPMKRPELVARAFANMDTDVRLIVVGSGPLQATLEQYRNVDVKTGLSDEEVEDVIARSVGGIAFAELEHCGITPKEFQAAGKPVIVPDEPNLRNHVVDGDTGVVTAISEAGIRNGIARVLNREWNPNRIREVAESWSQEAFGNRARELLQEVIDREE</sequence>
<evidence type="ECO:0000259" key="2">
    <source>
        <dbReference type="Pfam" id="PF00534"/>
    </source>
</evidence>
<dbReference type="PANTHER" id="PTHR46401:SF2">
    <property type="entry name" value="GLYCOSYLTRANSFERASE WBBK-RELATED"/>
    <property type="match status" value="1"/>
</dbReference>
<evidence type="ECO:0000313" key="4">
    <source>
        <dbReference type="Proteomes" id="UP000637819"/>
    </source>
</evidence>